<accession>A0A7S2FAC3</accession>
<evidence type="ECO:0000256" key="1">
    <source>
        <dbReference type="SAM" id="Phobius"/>
    </source>
</evidence>
<reference evidence="2" key="1">
    <citation type="submission" date="2021-01" db="EMBL/GenBank/DDBJ databases">
        <authorList>
            <person name="Corre E."/>
            <person name="Pelletier E."/>
            <person name="Niang G."/>
            <person name="Scheremetjew M."/>
            <person name="Finn R."/>
            <person name="Kale V."/>
            <person name="Holt S."/>
            <person name="Cochrane G."/>
            <person name="Meng A."/>
            <person name="Brown T."/>
            <person name="Cohen L."/>
        </authorList>
    </citation>
    <scope>NUCLEOTIDE SEQUENCE</scope>
    <source>
        <strain evidence="2">CCMP1381</strain>
    </source>
</reference>
<organism evidence="2">
    <name type="scientific">Octactis speculum</name>
    <dbReference type="NCBI Taxonomy" id="3111310"/>
    <lineage>
        <taxon>Eukaryota</taxon>
        <taxon>Sar</taxon>
        <taxon>Stramenopiles</taxon>
        <taxon>Ochrophyta</taxon>
        <taxon>Dictyochophyceae</taxon>
        <taxon>Dictyochales</taxon>
        <taxon>Dictyochaceae</taxon>
        <taxon>Octactis</taxon>
    </lineage>
</organism>
<sequence>MDTPYGIITSSDNALLLHLLTLNIAIAMVLTGAANLKMLDGYWLPSVRVVHEIQWFRSLRSWVFILSDAVGAFIGPLLLTLVTATPGDAAVAMTSRTWLEFSVITGIGLCVSSFFV</sequence>
<proteinExistence type="predicted"/>
<feature type="transmembrane region" description="Helical" evidence="1">
    <location>
        <begin position="97"/>
        <end position="115"/>
    </location>
</feature>
<protein>
    <submittedName>
        <fullName evidence="2">Uncharacterized protein</fullName>
    </submittedName>
</protein>
<feature type="transmembrane region" description="Helical" evidence="1">
    <location>
        <begin position="62"/>
        <end position="85"/>
    </location>
</feature>
<keyword evidence="1" id="KW-1133">Transmembrane helix</keyword>
<gene>
    <name evidence="2" type="ORF">DSPE1174_LOCUS5004</name>
</gene>
<evidence type="ECO:0000313" key="2">
    <source>
        <dbReference type="EMBL" id="CAD9384074.1"/>
    </source>
</evidence>
<keyword evidence="1" id="KW-0812">Transmembrane</keyword>
<keyword evidence="1" id="KW-0472">Membrane</keyword>
<feature type="transmembrane region" description="Helical" evidence="1">
    <location>
        <begin position="15"/>
        <end position="36"/>
    </location>
</feature>
<dbReference type="AlphaFoldDB" id="A0A7S2FAC3"/>
<dbReference type="EMBL" id="HBGS01009465">
    <property type="protein sequence ID" value="CAD9384074.1"/>
    <property type="molecule type" value="Transcribed_RNA"/>
</dbReference>
<name>A0A7S2FAC3_9STRA</name>